<name>A0A0E3HS94_9CAUD</name>
<dbReference type="EMBL" id="KJ019119">
    <property type="protein sequence ID" value="AIX36042.1"/>
    <property type="molecule type" value="Genomic_DNA"/>
</dbReference>
<protein>
    <submittedName>
        <fullName evidence="1">Uncharacterized protein</fullName>
    </submittedName>
</protein>
<evidence type="ECO:0000313" key="1">
    <source>
        <dbReference type="EMBL" id="AIX36042.1"/>
    </source>
</evidence>
<evidence type="ECO:0000313" key="2">
    <source>
        <dbReference type="Proteomes" id="UP000185349"/>
    </source>
</evidence>
<gene>
    <name evidence="1" type="ORF">Syn7803US65_60</name>
</gene>
<reference evidence="1 2" key="1">
    <citation type="submission" date="2013-12" db="EMBL/GenBank/DDBJ databases">
        <title>Ecological redundancy of diverse viral populations within a natural community.</title>
        <authorList>
            <person name="Gregory A.C."/>
            <person name="LaButti K."/>
            <person name="Copeland A."/>
            <person name="Woyke T."/>
            <person name="Sullivan M.B."/>
        </authorList>
    </citation>
    <scope>NUCLEOTIDE SEQUENCE [LARGE SCALE GENOMIC DNA]</scope>
    <source>
        <strain evidence="1">Syn7803US65</strain>
    </source>
</reference>
<accession>A0A0E3HS94</accession>
<sequence>MMNDDLTRKDELDYVWLTLKEATSIVWEHWRDFVIKSRKT</sequence>
<organism evidence="1 2">
    <name type="scientific">Synechococcus phage ACG-2014d</name>
    <dbReference type="NCBI Taxonomy" id="1493509"/>
    <lineage>
        <taxon>Viruses</taxon>
        <taxon>Duplodnaviria</taxon>
        <taxon>Heunggongvirae</taxon>
        <taxon>Uroviricota</taxon>
        <taxon>Caudoviricetes</taxon>
        <taxon>Pantevenvirales</taxon>
        <taxon>Kyanoviridae</taxon>
        <taxon>Lowelvirus</taxon>
        <taxon>Lowelvirus tuscon4d</taxon>
    </lineage>
</organism>
<proteinExistence type="predicted"/>
<dbReference type="Proteomes" id="UP000185349">
    <property type="component" value="Segment"/>
</dbReference>